<organism evidence="1 2">
    <name type="scientific">Pseudomonas syringae pv. apii</name>
    <dbReference type="NCBI Taxonomy" id="81036"/>
    <lineage>
        <taxon>Bacteria</taxon>
        <taxon>Pseudomonadati</taxon>
        <taxon>Pseudomonadota</taxon>
        <taxon>Gammaproteobacteria</taxon>
        <taxon>Pseudomonadales</taxon>
        <taxon>Pseudomonadaceae</taxon>
        <taxon>Pseudomonas</taxon>
    </lineage>
</organism>
<proteinExistence type="predicted"/>
<evidence type="ECO:0000313" key="1">
    <source>
        <dbReference type="EMBL" id="RMU78304.1"/>
    </source>
</evidence>
<evidence type="ECO:0000313" key="2">
    <source>
        <dbReference type="Proteomes" id="UP000271152"/>
    </source>
</evidence>
<sequence>MQVWIRALISQVPAPPSLRVGTAVDVFNTTEHKPVVGHCGQRDVQQLWEPLSLFWHACLKPGNVCMPA</sequence>
<reference evidence="1 2" key="1">
    <citation type="submission" date="2018-08" db="EMBL/GenBank/DDBJ databases">
        <title>Recombination of ecologically and evolutionarily significant loci maintains genetic cohesion in the Pseudomonas syringae species complex.</title>
        <authorList>
            <person name="Dillon M."/>
            <person name="Thakur S."/>
            <person name="Almeida R.N.D."/>
            <person name="Weir B.S."/>
            <person name="Guttman D.S."/>
        </authorList>
    </citation>
    <scope>NUCLEOTIDE SEQUENCE [LARGE SCALE GENOMIC DNA]</scope>
    <source>
        <strain evidence="1 2">ICMP 11947</strain>
    </source>
</reference>
<name>A0A3M5X8P5_9PSED</name>
<protein>
    <submittedName>
        <fullName evidence="1">Uncharacterized protein</fullName>
    </submittedName>
</protein>
<comment type="caution">
    <text evidence="1">The sequence shown here is derived from an EMBL/GenBank/DDBJ whole genome shotgun (WGS) entry which is preliminary data.</text>
</comment>
<dbReference type="Proteomes" id="UP000271152">
    <property type="component" value="Unassembled WGS sequence"/>
</dbReference>
<dbReference type="AlphaFoldDB" id="A0A3M5X8P5"/>
<accession>A0A3M5X8P5</accession>
<dbReference type="EMBL" id="RBUG01000005">
    <property type="protein sequence ID" value="RMU78304.1"/>
    <property type="molecule type" value="Genomic_DNA"/>
</dbReference>
<gene>
    <name evidence="1" type="ORF">ALP23_102036</name>
</gene>